<keyword evidence="4 8" id="KW-0812">Transmembrane</keyword>
<feature type="transmembrane region" description="Helical" evidence="10">
    <location>
        <begin position="167"/>
        <end position="194"/>
    </location>
</feature>
<dbReference type="PROSITE" id="PS50920">
    <property type="entry name" value="SOLCAR"/>
    <property type="match status" value="1"/>
</dbReference>
<accession>A0A1Q3EDD7</accession>
<evidence type="ECO:0000256" key="7">
    <source>
        <dbReference type="ARBA" id="ARBA00023136"/>
    </source>
</evidence>
<feature type="transmembrane region" description="Helical" evidence="10">
    <location>
        <begin position="214"/>
        <end position="233"/>
    </location>
</feature>
<evidence type="ECO:0000256" key="10">
    <source>
        <dbReference type="SAM" id="Phobius"/>
    </source>
</evidence>
<evidence type="ECO:0000313" key="11">
    <source>
        <dbReference type="EMBL" id="GAW05189.1"/>
    </source>
</evidence>
<feature type="transmembrane region" description="Helical" evidence="10">
    <location>
        <begin position="6"/>
        <end position="29"/>
    </location>
</feature>
<dbReference type="GO" id="GO:0016020">
    <property type="term" value="C:membrane"/>
    <property type="evidence" value="ECO:0007669"/>
    <property type="project" value="UniProtKB-SubCell"/>
</dbReference>
<evidence type="ECO:0000313" key="12">
    <source>
        <dbReference type="Proteomes" id="UP000188533"/>
    </source>
</evidence>
<evidence type="ECO:0000256" key="6">
    <source>
        <dbReference type="ARBA" id="ARBA00022989"/>
    </source>
</evidence>
<dbReference type="GO" id="GO:0055085">
    <property type="term" value="P:transmembrane transport"/>
    <property type="evidence" value="ECO:0007669"/>
    <property type="project" value="InterPro"/>
</dbReference>
<dbReference type="STRING" id="5353.A0A1Q3EDD7"/>
<dbReference type="Proteomes" id="UP000188533">
    <property type="component" value="Unassembled WGS sequence"/>
</dbReference>
<dbReference type="InterPro" id="IPR018108">
    <property type="entry name" value="MCP_transmembrane"/>
</dbReference>
<comment type="similarity">
    <text evidence="2 9">Belongs to the mitochondrial carrier (TC 2.A.29) family.</text>
</comment>
<dbReference type="EMBL" id="BDGU01000237">
    <property type="protein sequence ID" value="GAW05189.1"/>
    <property type="molecule type" value="Genomic_DNA"/>
</dbReference>
<dbReference type="PANTHER" id="PTHR45683">
    <property type="entry name" value="MITOCHONDRIAL NICOTINAMIDE ADENINE DINUCLEOTIDE TRANSPORTER 1-RELATED-RELATED"/>
    <property type="match status" value="1"/>
</dbReference>
<evidence type="ECO:0000256" key="5">
    <source>
        <dbReference type="ARBA" id="ARBA00022737"/>
    </source>
</evidence>
<evidence type="ECO:0000256" key="4">
    <source>
        <dbReference type="ARBA" id="ARBA00022692"/>
    </source>
</evidence>
<evidence type="ECO:0000256" key="2">
    <source>
        <dbReference type="ARBA" id="ARBA00006375"/>
    </source>
</evidence>
<name>A0A1Q3EDD7_LENED</name>
<dbReference type="SUPFAM" id="SSF103506">
    <property type="entry name" value="Mitochondrial carrier"/>
    <property type="match status" value="1"/>
</dbReference>
<dbReference type="Gene3D" id="1.50.40.10">
    <property type="entry name" value="Mitochondrial carrier domain"/>
    <property type="match status" value="1"/>
</dbReference>
<evidence type="ECO:0000256" key="8">
    <source>
        <dbReference type="PROSITE-ProRule" id="PRU00282"/>
    </source>
</evidence>
<dbReference type="GO" id="GO:0006862">
    <property type="term" value="P:nucleotide transport"/>
    <property type="evidence" value="ECO:0007669"/>
    <property type="project" value="InterPro"/>
</dbReference>
<keyword evidence="12" id="KW-1185">Reference proteome</keyword>
<keyword evidence="5" id="KW-0677">Repeat</keyword>
<sequence length="376" mass="42243">MLGVGEIITLLVSLAISFAIFVPLTGVLVRFRAQYNPRGLQLDVEGTPQPHTGPVIRSYFAMMKRVYRIEGWAGLYKGLMPTLLSTLFVTGVILTFMDTPSPSHGRYHAPNTSLLGTLFYSIIMMLISLPTSIITYRSITTPFKLSYLNAAQSFRAILTPTERRRPWILYLTPGLLASEVLHIVIVVVGLGPLRRLLLPKPELGSYPDYSLTKLGIYIVVVLITTAVLSPLEVMSIRLAIQRNHASAEYNSVSQEIEGDAEDNTEFSGNEEDVITLRSESDPYLGLVDCAKRMVDEEGFSSITRELHRKFQMMLHLFESRPVRRELMLVGWKVSFRLNRGRTHSSLTSYSRASRRNIIGMDGRSCKSGGKIRIWSQ</sequence>
<organism evidence="11 12">
    <name type="scientific">Lentinula edodes</name>
    <name type="common">Shiitake mushroom</name>
    <name type="synonym">Lentinus edodes</name>
    <dbReference type="NCBI Taxonomy" id="5353"/>
    <lineage>
        <taxon>Eukaryota</taxon>
        <taxon>Fungi</taxon>
        <taxon>Dikarya</taxon>
        <taxon>Basidiomycota</taxon>
        <taxon>Agaricomycotina</taxon>
        <taxon>Agaricomycetes</taxon>
        <taxon>Agaricomycetidae</taxon>
        <taxon>Agaricales</taxon>
        <taxon>Marasmiineae</taxon>
        <taxon>Omphalotaceae</taxon>
        <taxon>Lentinula</taxon>
    </lineage>
</organism>
<dbReference type="Pfam" id="PF00153">
    <property type="entry name" value="Mito_carr"/>
    <property type="match status" value="1"/>
</dbReference>
<evidence type="ECO:0000256" key="9">
    <source>
        <dbReference type="RuleBase" id="RU000488"/>
    </source>
</evidence>
<dbReference type="AlphaFoldDB" id="A0A1Q3EDD7"/>
<reference evidence="11 12" key="2">
    <citation type="submission" date="2017-02" db="EMBL/GenBank/DDBJ databases">
        <title>A genome survey and senescence transcriptome analysis in Lentinula edodes.</title>
        <authorList>
            <person name="Sakamoto Y."/>
            <person name="Nakade K."/>
            <person name="Sato S."/>
            <person name="Yoshida Y."/>
            <person name="Miyazaki K."/>
            <person name="Natsume S."/>
            <person name="Konno N."/>
        </authorList>
    </citation>
    <scope>NUCLEOTIDE SEQUENCE [LARGE SCALE GENOMIC DNA]</scope>
    <source>
        <strain evidence="11 12">NBRC 111202</strain>
    </source>
</reference>
<reference evidence="11 12" key="1">
    <citation type="submission" date="2016-08" db="EMBL/GenBank/DDBJ databases">
        <authorList>
            <consortium name="Lentinula edodes genome sequencing consortium"/>
            <person name="Sakamoto Y."/>
            <person name="Nakade K."/>
            <person name="Sato S."/>
            <person name="Yoshida Y."/>
            <person name="Miyazaki K."/>
            <person name="Natsume S."/>
            <person name="Konno N."/>
        </authorList>
    </citation>
    <scope>NUCLEOTIDE SEQUENCE [LARGE SCALE GENOMIC DNA]</scope>
    <source>
        <strain evidence="11 12">NBRC 111202</strain>
    </source>
</reference>
<keyword evidence="6 10" id="KW-1133">Transmembrane helix</keyword>
<evidence type="ECO:0000256" key="1">
    <source>
        <dbReference type="ARBA" id="ARBA00004141"/>
    </source>
</evidence>
<comment type="caution">
    <text evidence="11">The sequence shown here is derived from an EMBL/GenBank/DDBJ whole genome shotgun (WGS) entry which is preliminary data.</text>
</comment>
<evidence type="ECO:0000256" key="3">
    <source>
        <dbReference type="ARBA" id="ARBA00022448"/>
    </source>
</evidence>
<proteinExistence type="inferred from homology"/>
<feature type="transmembrane region" description="Helical" evidence="10">
    <location>
        <begin position="74"/>
        <end position="97"/>
    </location>
</feature>
<keyword evidence="3 9" id="KW-0813">Transport</keyword>
<comment type="subcellular location">
    <subcellularLocation>
        <location evidence="1">Membrane</location>
        <topology evidence="1">Multi-pass membrane protein</topology>
    </subcellularLocation>
</comment>
<dbReference type="InterPro" id="IPR023395">
    <property type="entry name" value="MCP_dom_sf"/>
</dbReference>
<keyword evidence="7 8" id="KW-0472">Membrane</keyword>
<dbReference type="InterPro" id="IPR044712">
    <property type="entry name" value="SLC25A32-like"/>
</dbReference>
<feature type="transmembrane region" description="Helical" evidence="10">
    <location>
        <begin position="117"/>
        <end position="136"/>
    </location>
</feature>
<protein>
    <submittedName>
        <fullName evidence="11">Mitochondrial carrier</fullName>
    </submittedName>
</protein>
<gene>
    <name evidence="11" type="ORF">LENED_007030</name>
</gene>
<feature type="repeat" description="Solcar" evidence="8">
    <location>
        <begin position="1"/>
        <end position="103"/>
    </location>
</feature>